<dbReference type="PANTHER" id="PTHR12677:SF59">
    <property type="entry name" value="GOLGI APPARATUS MEMBRANE PROTEIN TVP38-RELATED"/>
    <property type="match status" value="1"/>
</dbReference>
<feature type="transmembrane region" description="Helical" evidence="6">
    <location>
        <begin position="160"/>
        <end position="179"/>
    </location>
</feature>
<feature type="transmembrane region" description="Helical" evidence="6">
    <location>
        <begin position="48"/>
        <end position="81"/>
    </location>
</feature>
<evidence type="ECO:0000256" key="2">
    <source>
        <dbReference type="ARBA" id="ARBA00022475"/>
    </source>
</evidence>
<dbReference type="PANTHER" id="PTHR12677">
    <property type="entry name" value="GOLGI APPARATUS MEMBRANE PROTEIN TVP38-RELATED"/>
    <property type="match status" value="1"/>
</dbReference>
<evidence type="ECO:0000259" key="7">
    <source>
        <dbReference type="Pfam" id="PF09335"/>
    </source>
</evidence>
<proteinExistence type="inferred from homology"/>
<sequence length="222" mass="24011">MGVRKGLFALLIIMAGLLLYLLPPGTLSLSALKHSQAEFAHWHAQQPVLAIVVFFGCYFLTAAFSIPGATLLTLLGGAIFGLVQGTVLVALAATSGATAAMLISRYLLRDWVQRRFSRTMEKVNQGIQRDGGHYLFALRLAPVFPFVLVNLLMGLTPMGVIRYAAISLLGMLPAIMVYINTGRQLSQLQSLGDILSPGMMLMFALLGLLPLAARWLARQTAP</sequence>
<protein>
    <recommendedName>
        <fullName evidence="6">TVP38/TMEM64 family membrane protein</fullName>
    </recommendedName>
</protein>
<gene>
    <name evidence="8" type="ORF">LH23_14495</name>
</gene>
<organism evidence="8 9">
    <name type="scientific">Cedecea neteri</name>
    <dbReference type="NCBI Taxonomy" id="158822"/>
    <lineage>
        <taxon>Bacteria</taxon>
        <taxon>Pseudomonadati</taxon>
        <taxon>Pseudomonadota</taxon>
        <taxon>Gammaproteobacteria</taxon>
        <taxon>Enterobacterales</taxon>
        <taxon>Enterobacteriaceae</taxon>
        <taxon>Cedecea</taxon>
    </lineage>
</organism>
<keyword evidence="5 6" id="KW-0472">Membrane</keyword>
<dbReference type="KEGG" id="cem:LH23_14495"/>
<accession>A0AAN0S5C2</accession>
<evidence type="ECO:0000256" key="4">
    <source>
        <dbReference type="ARBA" id="ARBA00022989"/>
    </source>
</evidence>
<evidence type="ECO:0000256" key="5">
    <source>
        <dbReference type="ARBA" id="ARBA00023136"/>
    </source>
</evidence>
<evidence type="ECO:0000313" key="9">
    <source>
        <dbReference type="Proteomes" id="UP000029516"/>
    </source>
</evidence>
<dbReference type="RefSeq" id="WP_039292295.1">
    <property type="nucleotide sequence ID" value="NZ_CP009458.1"/>
</dbReference>
<dbReference type="InterPro" id="IPR032816">
    <property type="entry name" value="VTT_dom"/>
</dbReference>
<dbReference type="Proteomes" id="UP000029516">
    <property type="component" value="Chromosome"/>
</dbReference>
<evidence type="ECO:0000256" key="1">
    <source>
        <dbReference type="ARBA" id="ARBA00004651"/>
    </source>
</evidence>
<dbReference type="GO" id="GO:0005886">
    <property type="term" value="C:plasma membrane"/>
    <property type="evidence" value="ECO:0007669"/>
    <property type="project" value="UniProtKB-SubCell"/>
</dbReference>
<evidence type="ECO:0000313" key="8">
    <source>
        <dbReference type="EMBL" id="AIR61813.1"/>
    </source>
</evidence>
<dbReference type="InterPro" id="IPR015414">
    <property type="entry name" value="TMEM64"/>
</dbReference>
<dbReference type="AlphaFoldDB" id="A0AAN0S5C2"/>
<comment type="subcellular location">
    <subcellularLocation>
        <location evidence="1 6">Cell membrane</location>
        <topology evidence="1 6">Multi-pass membrane protein</topology>
    </subcellularLocation>
</comment>
<comment type="similarity">
    <text evidence="6">Belongs to the TVP38/TMEM64 family.</text>
</comment>
<evidence type="ECO:0000256" key="3">
    <source>
        <dbReference type="ARBA" id="ARBA00022692"/>
    </source>
</evidence>
<feature type="domain" description="VTT" evidence="7">
    <location>
        <begin position="66"/>
        <end position="183"/>
    </location>
</feature>
<feature type="transmembrane region" description="Helical" evidence="6">
    <location>
        <begin position="6"/>
        <end position="27"/>
    </location>
</feature>
<keyword evidence="3 6" id="KW-0812">Transmembrane</keyword>
<dbReference type="Pfam" id="PF09335">
    <property type="entry name" value="VTT_dom"/>
    <property type="match status" value="1"/>
</dbReference>
<feature type="transmembrane region" description="Helical" evidence="6">
    <location>
        <begin position="134"/>
        <end position="154"/>
    </location>
</feature>
<keyword evidence="4 6" id="KW-1133">Transmembrane helix</keyword>
<keyword evidence="2 6" id="KW-1003">Cell membrane</keyword>
<evidence type="ECO:0000256" key="6">
    <source>
        <dbReference type="RuleBase" id="RU366058"/>
    </source>
</evidence>
<reference evidence="8 9" key="1">
    <citation type="submission" date="2014-09" db="EMBL/GenBank/DDBJ databases">
        <authorList>
            <person name="Chan K.-G."/>
        </authorList>
    </citation>
    <scope>NUCLEOTIDE SEQUENCE [LARGE SCALE GENOMIC DNA]</scope>
    <source>
        <strain evidence="8 9">M006</strain>
    </source>
</reference>
<dbReference type="EMBL" id="CP009458">
    <property type="protein sequence ID" value="AIR61813.1"/>
    <property type="molecule type" value="Genomic_DNA"/>
</dbReference>
<feature type="transmembrane region" description="Helical" evidence="6">
    <location>
        <begin position="199"/>
        <end position="217"/>
    </location>
</feature>
<name>A0AAN0S5C2_9ENTR</name>